<dbReference type="GO" id="GO:0016705">
    <property type="term" value="F:oxidoreductase activity, acting on paired donors, with incorporation or reduction of molecular oxygen"/>
    <property type="evidence" value="ECO:0007669"/>
    <property type="project" value="InterPro"/>
</dbReference>
<keyword evidence="4" id="KW-0560">Oxidoreductase</keyword>
<evidence type="ECO:0000256" key="5">
    <source>
        <dbReference type="ARBA" id="ARBA00023004"/>
    </source>
</evidence>
<dbReference type="SUPFAM" id="SSF48264">
    <property type="entry name" value="Cytochrome P450"/>
    <property type="match status" value="1"/>
</dbReference>
<keyword evidence="2" id="KW-0349">Heme</keyword>
<comment type="similarity">
    <text evidence="1">Belongs to the cytochrome P450 family.</text>
</comment>
<dbReference type="OrthoDB" id="6424590at2759"/>
<keyword evidence="3" id="KW-0479">Metal-binding</keyword>
<keyword evidence="6" id="KW-0503">Monooxygenase</keyword>
<sequence length="257" mass="29186">MGMGIEIRRAGLSMHQISPNPTWFEIRQQGPPGPIGFPFVGYLPFLGKEPHKTFWNLRGKYGNIMSFYLGQKYTIVLNEYNVAKEVLCNAAALDRSPDIFSHLGDIGFIAENGETWVEQRRYCLSATRDLGLGRGHWEDLIMEEASSFMKYLANLKGRPTDISHAMASSITSNIISLLIGRRLERHEEADKVQLSIDYSDIAFTYTGISYATTAIPGLRMFCEKFKIAGYDKAFEVIQKFSSFIRYLCLFFCISIEI</sequence>
<organism evidence="7 8">
    <name type="scientific">Trichonephila inaurata madagascariensis</name>
    <dbReference type="NCBI Taxonomy" id="2747483"/>
    <lineage>
        <taxon>Eukaryota</taxon>
        <taxon>Metazoa</taxon>
        <taxon>Ecdysozoa</taxon>
        <taxon>Arthropoda</taxon>
        <taxon>Chelicerata</taxon>
        <taxon>Arachnida</taxon>
        <taxon>Araneae</taxon>
        <taxon>Araneomorphae</taxon>
        <taxon>Entelegynae</taxon>
        <taxon>Araneoidea</taxon>
        <taxon>Nephilidae</taxon>
        <taxon>Trichonephila</taxon>
        <taxon>Trichonephila inaurata</taxon>
    </lineage>
</organism>
<name>A0A8X6YCG7_9ARAC</name>
<dbReference type="PANTHER" id="PTHR24289:SF1">
    <property type="entry name" value="STEROID 17-ALPHA-HYDROXYLASE_17,20 LYASE"/>
    <property type="match status" value="1"/>
</dbReference>
<dbReference type="Gene3D" id="1.10.630.10">
    <property type="entry name" value="Cytochrome P450"/>
    <property type="match status" value="1"/>
</dbReference>
<dbReference type="GO" id="GO:0020037">
    <property type="term" value="F:heme binding"/>
    <property type="evidence" value="ECO:0007669"/>
    <property type="project" value="InterPro"/>
</dbReference>
<dbReference type="InterPro" id="IPR001128">
    <property type="entry name" value="Cyt_P450"/>
</dbReference>
<dbReference type="Pfam" id="PF00067">
    <property type="entry name" value="p450"/>
    <property type="match status" value="1"/>
</dbReference>
<gene>
    <name evidence="7" type="ORF">TNIN_126861</name>
</gene>
<evidence type="ECO:0008006" key="9">
    <source>
        <dbReference type="Google" id="ProtNLM"/>
    </source>
</evidence>
<dbReference type="EMBL" id="BMAV01017772">
    <property type="protein sequence ID" value="GFY69728.1"/>
    <property type="molecule type" value="Genomic_DNA"/>
</dbReference>
<protein>
    <recommendedName>
        <fullName evidence="9">Cytochrome P450</fullName>
    </recommendedName>
</protein>
<dbReference type="Proteomes" id="UP000886998">
    <property type="component" value="Unassembled WGS sequence"/>
</dbReference>
<evidence type="ECO:0000313" key="7">
    <source>
        <dbReference type="EMBL" id="GFY69728.1"/>
    </source>
</evidence>
<reference evidence="7" key="1">
    <citation type="submission" date="2020-08" db="EMBL/GenBank/DDBJ databases">
        <title>Multicomponent nature underlies the extraordinary mechanical properties of spider dragline silk.</title>
        <authorList>
            <person name="Kono N."/>
            <person name="Nakamura H."/>
            <person name="Mori M."/>
            <person name="Yoshida Y."/>
            <person name="Ohtoshi R."/>
            <person name="Malay A.D."/>
            <person name="Moran D.A.P."/>
            <person name="Tomita M."/>
            <person name="Numata K."/>
            <person name="Arakawa K."/>
        </authorList>
    </citation>
    <scope>NUCLEOTIDE SEQUENCE</scope>
</reference>
<evidence type="ECO:0000256" key="2">
    <source>
        <dbReference type="ARBA" id="ARBA00022617"/>
    </source>
</evidence>
<dbReference type="PANTHER" id="PTHR24289">
    <property type="entry name" value="STEROID 17-ALPHA-HYDROXYLASE/17,20 LYASE"/>
    <property type="match status" value="1"/>
</dbReference>
<evidence type="ECO:0000256" key="3">
    <source>
        <dbReference type="ARBA" id="ARBA00022723"/>
    </source>
</evidence>
<comment type="caution">
    <text evidence="7">The sequence shown here is derived from an EMBL/GenBank/DDBJ whole genome shotgun (WGS) entry which is preliminary data.</text>
</comment>
<keyword evidence="8" id="KW-1185">Reference proteome</keyword>
<evidence type="ECO:0000256" key="4">
    <source>
        <dbReference type="ARBA" id="ARBA00023002"/>
    </source>
</evidence>
<accession>A0A8X6YCG7</accession>
<evidence type="ECO:0000256" key="1">
    <source>
        <dbReference type="ARBA" id="ARBA00010617"/>
    </source>
</evidence>
<evidence type="ECO:0000313" key="8">
    <source>
        <dbReference type="Proteomes" id="UP000886998"/>
    </source>
</evidence>
<dbReference type="GO" id="GO:0005506">
    <property type="term" value="F:iron ion binding"/>
    <property type="evidence" value="ECO:0007669"/>
    <property type="project" value="InterPro"/>
</dbReference>
<dbReference type="GO" id="GO:0004497">
    <property type="term" value="F:monooxygenase activity"/>
    <property type="evidence" value="ECO:0007669"/>
    <property type="project" value="UniProtKB-KW"/>
</dbReference>
<proteinExistence type="inferred from homology"/>
<keyword evidence="5" id="KW-0408">Iron</keyword>
<evidence type="ECO:0000256" key="6">
    <source>
        <dbReference type="ARBA" id="ARBA00023033"/>
    </source>
</evidence>
<dbReference type="AlphaFoldDB" id="A0A8X6YCG7"/>
<dbReference type="InterPro" id="IPR036396">
    <property type="entry name" value="Cyt_P450_sf"/>
</dbReference>